<evidence type="ECO:0000313" key="2">
    <source>
        <dbReference type="EMBL" id="KKL05909.1"/>
    </source>
</evidence>
<feature type="non-terminal residue" evidence="2">
    <location>
        <position position="1"/>
    </location>
</feature>
<feature type="non-terminal residue" evidence="2">
    <location>
        <position position="465"/>
    </location>
</feature>
<reference evidence="2" key="1">
    <citation type="journal article" date="2015" name="Nature">
        <title>Complex archaea that bridge the gap between prokaryotes and eukaryotes.</title>
        <authorList>
            <person name="Spang A."/>
            <person name="Saw J.H."/>
            <person name="Jorgensen S.L."/>
            <person name="Zaremba-Niedzwiedzka K."/>
            <person name="Martijn J."/>
            <person name="Lind A.E."/>
            <person name="van Eijk R."/>
            <person name="Schleper C."/>
            <person name="Guy L."/>
            <person name="Ettema T.J."/>
        </authorList>
    </citation>
    <scope>NUCLEOTIDE SEQUENCE</scope>
</reference>
<sequence>VDLPRGMVRGVMGFAEETTIAAKDLSRWVLPLDATMAGVSSMIEGGTFMGGVAESDEQNTMLNNSIRQWRDDVIAPPDSTLGGMVEGISQFMMGFIPVLGQLKGIQLVNQGVKFSGAINRSFQATSAAALTSSVVFNPDDPNLANLLQSQPKLRGPVTEFLATDPSDHQAINRARNALVDLGLGPIADGFLSALKGLRAAKHAQIAKSARLKVDRAKKINSFDNLKTKVEDKSILITAEGEGVEAGRLELMDRGERLQVIDSSVSDEFLNAGNGKKLYDEAANMADTQGKTLVSDTTVSDSAARVWDSMKRRGDDVVDQRVTNPDNVETVVRDNITEFQTRNGTPLLERKPKAKPVLSEELPPSKAATKETPEATSGAIRKSLRESLDLSPETIKRLNHAVESGNLLDGDLRFFNGDNIDWDGMAEGDSLKRLLLTFEDILETELKDVNRGVQSHADIQRLAKMV</sequence>
<proteinExistence type="predicted"/>
<comment type="caution">
    <text evidence="2">The sequence shown here is derived from an EMBL/GenBank/DDBJ whole genome shotgun (WGS) entry which is preliminary data.</text>
</comment>
<feature type="region of interest" description="Disordered" evidence="1">
    <location>
        <begin position="350"/>
        <end position="378"/>
    </location>
</feature>
<dbReference type="EMBL" id="LAZR01043928">
    <property type="protein sequence ID" value="KKL05909.1"/>
    <property type="molecule type" value="Genomic_DNA"/>
</dbReference>
<accession>A0A0F9A8L2</accession>
<name>A0A0F9A8L2_9ZZZZ</name>
<dbReference type="AlphaFoldDB" id="A0A0F9A8L2"/>
<organism evidence="2">
    <name type="scientific">marine sediment metagenome</name>
    <dbReference type="NCBI Taxonomy" id="412755"/>
    <lineage>
        <taxon>unclassified sequences</taxon>
        <taxon>metagenomes</taxon>
        <taxon>ecological metagenomes</taxon>
    </lineage>
</organism>
<gene>
    <name evidence="2" type="ORF">LCGC14_2601320</name>
</gene>
<protein>
    <submittedName>
        <fullName evidence="2">Uncharacterized protein</fullName>
    </submittedName>
</protein>
<evidence type="ECO:0000256" key="1">
    <source>
        <dbReference type="SAM" id="MobiDB-lite"/>
    </source>
</evidence>